<accession>A0ABR2IF33</accession>
<protein>
    <recommendedName>
        <fullName evidence="3">Initiator binding domain-containing protein</fullName>
    </recommendedName>
</protein>
<evidence type="ECO:0008006" key="3">
    <source>
        <dbReference type="Google" id="ProtNLM"/>
    </source>
</evidence>
<sequence>MSLFFAKSPKRRLAPMDYINVFWGINMQIALEFEHPRYVGQAVEELIQCMNSFRCQTNLLYISQSNNDPVVEGIPPGLKTLKDVAIWMNKAHMPKRNSLATIACDDRRVVVTSSHICNDGMYCIHLIEHICDPSSYGTWKSPPIPNSIFNNLRKEIFEHPNTALYCAGDKHICRLLPKLPVAKGKDGKFCLFSFESPLSEIMGYDPSSGRVKSITEAQWIAQGLSHTVFENNYDFKDFGISTVLDLRRTLSREALNDPAWGECIASVPVNAKPTMSMTLEQLGQVMRSNFDARMKNKDYLSHMRSTWEAIFRPWKNPIPPGIALETSSMGPIHIKPPVVDAWTSLISPDKNKLDQTSFMTYTLDNQAKNEVNFVGQFQANSAEFNEKDGETFLKMLEFSLKNLNYKMTVKEALDAISNFQKSCQ</sequence>
<evidence type="ECO:0000313" key="1">
    <source>
        <dbReference type="EMBL" id="KAK8860955.1"/>
    </source>
</evidence>
<dbReference type="EMBL" id="JAPFFF010000018">
    <property type="protein sequence ID" value="KAK8860955.1"/>
    <property type="molecule type" value="Genomic_DNA"/>
</dbReference>
<comment type="caution">
    <text evidence="1">The sequence shown here is derived from an EMBL/GenBank/DDBJ whole genome shotgun (WGS) entry which is preliminary data.</text>
</comment>
<organism evidence="1 2">
    <name type="scientific">Tritrichomonas musculus</name>
    <dbReference type="NCBI Taxonomy" id="1915356"/>
    <lineage>
        <taxon>Eukaryota</taxon>
        <taxon>Metamonada</taxon>
        <taxon>Parabasalia</taxon>
        <taxon>Tritrichomonadida</taxon>
        <taxon>Tritrichomonadidae</taxon>
        <taxon>Tritrichomonas</taxon>
    </lineage>
</organism>
<name>A0ABR2IF33_9EUKA</name>
<keyword evidence="2" id="KW-1185">Reference proteome</keyword>
<dbReference type="Proteomes" id="UP001470230">
    <property type="component" value="Unassembled WGS sequence"/>
</dbReference>
<evidence type="ECO:0000313" key="2">
    <source>
        <dbReference type="Proteomes" id="UP001470230"/>
    </source>
</evidence>
<gene>
    <name evidence="1" type="ORF">M9Y10_012647</name>
</gene>
<reference evidence="1 2" key="1">
    <citation type="submission" date="2024-04" db="EMBL/GenBank/DDBJ databases">
        <title>Tritrichomonas musculus Genome.</title>
        <authorList>
            <person name="Alves-Ferreira E."/>
            <person name="Grigg M."/>
            <person name="Lorenzi H."/>
            <person name="Galac M."/>
        </authorList>
    </citation>
    <scope>NUCLEOTIDE SEQUENCE [LARGE SCALE GENOMIC DNA]</scope>
    <source>
        <strain evidence="1 2">EAF2021</strain>
    </source>
</reference>
<proteinExistence type="predicted"/>